<keyword evidence="4" id="KW-0238">DNA-binding</keyword>
<sequence length="500" mass="57167">MCAGYECEWLLPRRGKTVLLPKPNESSSTQQAVFTHFPRTGVYIQPSSSPHFDTEIERQHFMIFQTRTAPELTGYFDSSVWNRKVLQACHDQEYARHAVVALGAVWKAQDIRQTPPTGFPLGPGGSQEAKALYAFALKEYGRAIRLMRDIPKQQDPDRLRNTLMSSLLTTCFESYIGNQELALSQAELGVNVLLGWRNECQEAPVDDWTRIKRLEHKSTFIDDDIVGVFVRMDFQVMTFKDRRRAKYRTKAFPKIPALFTSINEARLYWDLVIRRVFLWYPAAHPTGSVMLKYADVNCNSITKGTTPAQKAIEELNDFQKVTKDWYQAFLPIFEQTRSCPGTKDHLAASTLMLRYLPSRFKGSSGTRDYHRVVKLAREILETDGRSAAPGKVVFTFETTMVIGLLVVATRCPELDVCRQAIALLSKHPRREGLLDSMMVVKIVTWMLDQEEEEVVDGLIPKSSRLRIVRNDFDLKERKAVLHCSKGEGNDKPLPPVTLWW</sequence>
<dbReference type="STRING" id="1095630.A0A2J6THL3"/>
<keyword evidence="6" id="KW-0539">Nucleus</keyword>
<evidence type="ECO:0000256" key="4">
    <source>
        <dbReference type="ARBA" id="ARBA00023125"/>
    </source>
</evidence>
<keyword evidence="2" id="KW-0862">Zinc</keyword>
<keyword evidence="3" id="KW-0805">Transcription regulation</keyword>
<keyword evidence="8" id="KW-1185">Reference proteome</keyword>
<evidence type="ECO:0000313" key="7">
    <source>
        <dbReference type="EMBL" id="PMD62484.1"/>
    </source>
</evidence>
<evidence type="ECO:0000256" key="6">
    <source>
        <dbReference type="ARBA" id="ARBA00023242"/>
    </source>
</evidence>
<reference evidence="7 8" key="1">
    <citation type="submission" date="2016-04" db="EMBL/GenBank/DDBJ databases">
        <title>A degradative enzymes factory behind the ericoid mycorrhizal symbiosis.</title>
        <authorList>
            <consortium name="DOE Joint Genome Institute"/>
            <person name="Martino E."/>
            <person name="Morin E."/>
            <person name="Grelet G."/>
            <person name="Kuo A."/>
            <person name="Kohler A."/>
            <person name="Daghino S."/>
            <person name="Barry K."/>
            <person name="Choi C."/>
            <person name="Cichocki N."/>
            <person name="Clum A."/>
            <person name="Copeland A."/>
            <person name="Hainaut M."/>
            <person name="Haridas S."/>
            <person name="Labutti K."/>
            <person name="Lindquist E."/>
            <person name="Lipzen A."/>
            <person name="Khouja H.-R."/>
            <person name="Murat C."/>
            <person name="Ohm R."/>
            <person name="Olson A."/>
            <person name="Spatafora J."/>
            <person name="Veneault-Fourrey C."/>
            <person name="Henrissat B."/>
            <person name="Grigoriev I."/>
            <person name="Martin F."/>
            <person name="Perotto S."/>
        </authorList>
    </citation>
    <scope>NUCLEOTIDE SEQUENCE [LARGE SCALE GENOMIC DNA]</scope>
    <source>
        <strain evidence="7 8">E</strain>
    </source>
</reference>
<keyword evidence="1" id="KW-0479">Metal-binding</keyword>
<gene>
    <name evidence="7" type="ORF">K444DRAFT_343215</name>
</gene>
<dbReference type="PANTHER" id="PTHR36206">
    <property type="entry name" value="ASPERCRYPTIN BIOSYNTHESIS CLUSTER-SPECIFIC TRANSCRIPTION REGULATOR ATNN-RELATED"/>
    <property type="match status" value="1"/>
</dbReference>
<evidence type="ECO:0000256" key="1">
    <source>
        <dbReference type="ARBA" id="ARBA00022723"/>
    </source>
</evidence>
<dbReference type="GO" id="GO:0003677">
    <property type="term" value="F:DNA binding"/>
    <property type="evidence" value="ECO:0007669"/>
    <property type="project" value="UniProtKB-KW"/>
</dbReference>
<dbReference type="RefSeq" id="XP_024739388.1">
    <property type="nucleotide sequence ID" value="XM_024872044.1"/>
</dbReference>
<dbReference type="EMBL" id="KZ613783">
    <property type="protein sequence ID" value="PMD62484.1"/>
    <property type="molecule type" value="Genomic_DNA"/>
</dbReference>
<name>A0A2J6THL3_9HELO</name>
<evidence type="ECO:0000256" key="2">
    <source>
        <dbReference type="ARBA" id="ARBA00022833"/>
    </source>
</evidence>
<dbReference type="Proteomes" id="UP000235371">
    <property type="component" value="Unassembled WGS sequence"/>
</dbReference>
<keyword evidence="5" id="KW-0804">Transcription</keyword>
<dbReference type="GO" id="GO:0046872">
    <property type="term" value="F:metal ion binding"/>
    <property type="evidence" value="ECO:0007669"/>
    <property type="project" value="UniProtKB-KW"/>
</dbReference>
<accession>A0A2J6THL3</accession>
<proteinExistence type="predicted"/>
<dbReference type="OrthoDB" id="3172332at2759"/>
<dbReference type="InterPro" id="IPR052360">
    <property type="entry name" value="Transcr_Regulatory_Proteins"/>
</dbReference>
<dbReference type="GeneID" id="36580126"/>
<evidence type="ECO:0000313" key="8">
    <source>
        <dbReference type="Proteomes" id="UP000235371"/>
    </source>
</evidence>
<protein>
    <submittedName>
        <fullName evidence="7">Uncharacterized protein</fullName>
    </submittedName>
</protein>
<dbReference type="PANTHER" id="PTHR36206:SF4">
    <property type="entry name" value="HYPOTHETICAL CONSERVED PROTEIN (EUROFUNG)-RELATED"/>
    <property type="match status" value="1"/>
</dbReference>
<dbReference type="InParanoid" id="A0A2J6THL3"/>
<dbReference type="AlphaFoldDB" id="A0A2J6THL3"/>
<evidence type="ECO:0000256" key="3">
    <source>
        <dbReference type="ARBA" id="ARBA00023015"/>
    </source>
</evidence>
<organism evidence="7 8">
    <name type="scientific">Hyaloscypha bicolor E</name>
    <dbReference type="NCBI Taxonomy" id="1095630"/>
    <lineage>
        <taxon>Eukaryota</taxon>
        <taxon>Fungi</taxon>
        <taxon>Dikarya</taxon>
        <taxon>Ascomycota</taxon>
        <taxon>Pezizomycotina</taxon>
        <taxon>Leotiomycetes</taxon>
        <taxon>Helotiales</taxon>
        <taxon>Hyaloscyphaceae</taxon>
        <taxon>Hyaloscypha</taxon>
        <taxon>Hyaloscypha bicolor</taxon>
    </lineage>
</organism>
<evidence type="ECO:0000256" key="5">
    <source>
        <dbReference type="ARBA" id="ARBA00023163"/>
    </source>
</evidence>